<feature type="compositionally biased region" description="Polar residues" evidence="1">
    <location>
        <begin position="45"/>
        <end position="63"/>
    </location>
</feature>
<sequence length="81" mass="8479">MKRLQVVSVRSPGHDNQQSSTQPSRPNHPASSSCSSPPVHERETSTSWVTGPGSPTTPSQAQPASLPGAGTRHAPPPLSYL</sequence>
<evidence type="ECO:0000313" key="2">
    <source>
        <dbReference type="EMBL" id="MEQ2284578.1"/>
    </source>
</evidence>
<name>A0ABV0XSW3_9TELE</name>
<feature type="compositionally biased region" description="Polar residues" evidence="1">
    <location>
        <begin position="14"/>
        <end position="36"/>
    </location>
</feature>
<evidence type="ECO:0000256" key="1">
    <source>
        <dbReference type="SAM" id="MobiDB-lite"/>
    </source>
</evidence>
<keyword evidence="3" id="KW-1185">Reference proteome</keyword>
<dbReference type="EMBL" id="JAHRIP010011513">
    <property type="protein sequence ID" value="MEQ2284578.1"/>
    <property type="molecule type" value="Genomic_DNA"/>
</dbReference>
<proteinExistence type="predicted"/>
<comment type="caution">
    <text evidence="2">The sequence shown here is derived from an EMBL/GenBank/DDBJ whole genome shotgun (WGS) entry which is preliminary data.</text>
</comment>
<accession>A0ABV0XSW3</accession>
<evidence type="ECO:0000313" key="3">
    <source>
        <dbReference type="Proteomes" id="UP001469553"/>
    </source>
</evidence>
<protein>
    <submittedName>
        <fullName evidence="2">Uncharacterized protein</fullName>
    </submittedName>
</protein>
<gene>
    <name evidence="2" type="ORF">AMECASPLE_023128</name>
</gene>
<feature type="region of interest" description="Disordered" evidence="1">
    <location>
        <begin position="1"/>
        <end position="81"/>
    </location>
</feature>
<reference evidence="2 3" key="1">
    <citation type="submission" date="2021-06" db="EMBL/GenBank/DDBJ databases">
        <authorList>
            <person name="Palmer J.M."/>
        </authorList>
    </citation>
    <scope>NUCLEOTIDE SEQUENCE [LARGE SCALE GENOMIC DNA]</scope>
    <source>
        <strain evidence="2 3">AS_MEX2019</strain>
        <tissue evidence="2">Muscle</tissue>
    </source>
</reference>
<organism evidence="2 3">
    <name type="scientific">Ameca splendens</name>
    <dbReference type="NCBI Taxonomy" id="208324"/>
    <lineage>
        <taxon>Eukaryota</taxon>
        <taxon>Metazoa</taxon>
        <taxon>Chordata</taxon>
        <taxon>Craniata</taxon>
        <taxon>Vertebrata</taxon>
        <taxon>Euteleostomi</taxon>
        <taxon>Actinopterygii</taxon>
        <taxon>Neopterygii</taxon>
        <taxon>Teleostei</taxon>
        <taxon>Neoteleostei</taxon>
        <taxon>Acanthomorphata</taxon>
        <taxon>Ovalentaria</taxon>
        <taxon>Atherinomorphae</taxon>
        <taxon>Cyprinodontiformes</taxon>
        <taxon>Goodeidae</taxon>
        <taxon>Ameca</taxon>
    </lineage>
</organism>
<dbReference type="Proteomes" id="UP001469553">
    <property type="component" value="Unassembled WGS sequence"/>
</dbReference>